<accession>A0A830G970</accession>
<proteinExistence type="predicted"/>
<reference evidence="1 2" key="1">
    <citation type="journal article" date="2019" name="Int. J. Syst. Evol. Microbiol.">
        <title>The Global Catalogue of Microorganisms (GCM) 10K type strain sequencing project: providing services to taxonomists for standard genome sequencing and annotation.</title>
        <authorList>
            <consortium name="The Broad Institute Genomics Platform"/>
            <consortium name="The Broad Institute Genome Sequencing Center for Infectious Disease"/>
            <person name="Wu L."/>
            <person name="Ma J."/>
        </authorList>
    </citation>
    <scope>NUCLEOTIDE SEQUENCE [LARGE SCALE GENOMIC DNA]</scope>
    <source>
        <strain evidence="1 2">JCM 16331</strain>
    </source>
</reference>
<name>A0A830G970_9EURY</name>
<dbReference type="Proteomes" id="UP000608850">
    <property type="component" value="Unassembled WGS sequence"/>
</dbReference>
<keyword evidence="2" id="KW-1185">Reference proteome</keyword>
<dbReference type="EMBL" id="BMOQ01000002">
    <property type="protein sequence ID" value="GGN09940.1"/>
    <property type="molecule type" value="Genomic_DNA"/>
</dbReference>
<evidence type="ECO:0000313" key="2">
    <source>
        <dbReference type="Proteomes" id="UP000608850"/>
    </source>
</evidence>
<comment type="caution">
    <text evidence="1">The sequence shown here is derived from an EMBL/GenBank/DDBJ whole genome shotgun (WGS) entry which is preliminary data.</text>
</comment>
<gene>
    <name evidence="1" type="ORF">GCM10009021_07030</name>
</gene>
<dbReference type="AlphaFoldDB" id="A0A830G970"/>
<evidence type="ECO:0000313" key="1">
    <source>
        <dbReference type="EMBL" id="GGN09940.1"/>
    </source>
</evidence>
<protein>
    <submittedName>
        <fullName evidence="1">Uncharacterized protein</fullName>
    </submittedName>
</protein>
<organism evidence="1 2">
    <name type="scientific">Halarchaeum nitratireducens</name>
    <dbReference type="NCBI Taxonomy" id="489913"/>
    <lineage>
        <taxon>Archaea</taxon>
        <taxon>Methanobacteriati</taxon>
        <taxon>Methanobacteriota</taxon>
        <taxon>Stenosarchaea group</taxon>
        <taxon>Halobacteria</taxon>
        <taxon>Halobacteriales</taxon>
        <taxon>Halobacteriaceae</taxon>
    </lineage>
</organism>
<sequence>MIRVLTIDDHDTNRCALAATSTPFGRAPGRSVATVVLAEDGPDVWTGPDAIGTGAAKLGERRHDAVVR</sequence>